<dbReference type="CDD" id="cd18673">
    <property type="entry name" value="PIN_XRN1-2-like"/>
    <property type="match status" value="1"/>
</dbReference>
<evidence type="ECO:0000256" key="1">
    <source>
        <dbReference type="ARBA" id="ARBA00006994"/>
    </source>
</evidence>
<evidence type="ECO:0000259" key="8">
    <source>
        <dbReference type="Pfam" id="PF17846"/>
    </source>
</evidence>
<feature type="region of interest" description="Disordered" evidence="6">
    <location>
        <begin position="25"/>
        <end position="44"/>
    </location>
</feature>
<dbReference type="EMBL" id="CAJGYO010000010">
    <property type="protein sequence ID" value="CAD6258146.1"/>
    <property type="molecule type" value="Genomic_DNA"/>
</dbReference>
<protein>
    <submittedName>
        <fullName evidence="9">Uncharacterized protein</fullName>
    </submittedName>
</protein>
<evidence type="ECO:0000256" key="5">
    <source>
        <dbReference type="ARBA" id="ARBA00022839"/>
    </source>
</evidence>
<dbReference type="Pfam" id="PF17846">
    <property type="entry name" value="XRN_M"/>
    <property type="match status" value="1"/>
</dbReference>
<dbReference type="Gene3D" id="3.40.50.12390">
    <property type="match status" value="1"/>
</dbReference>
<evidence type="ECO:0000256" key="2">
    <source>
        <dbReference type="ARBA" id="ARBA00022664"/>
    </source>
</evidence>
<keyword evidence="2" id="KW-0507">mRNA processing</keyword>
<keyword evidence="4" id="KW-0378">Hydrolase</keyword>
<keyword evidence="10" id="KW-1185">Reference proteome</keyword>
<evidence type="ECO:0000259" key="7">
    <source>
        <dbReference type="Pfam" id="PF03159"/>
    </source>
</evidence>
<dbReference type="PANTHER" id="PTHR12341">
    <property type="entry name" value="5'-&gt;3' EXORIBONUCLEASE"/>
    <property type="match status" value="1"/>
</dbReference>
<sequence length="469" mass="54186">MGVPSFYKWLVGKYPNIVVPAKEEDEAGAGTSSPSSRGDEQAAGPNGVYHNLYLDMNGIIHPCFHPEDQVYPPKTFDEVFAAMFEYIDRLFHVVRPTKLLYLAVDGVAPRAKMNQQRSRRFKAAKDAKDAELEEKILREKFRAEGREVQPRETHEVSDPNVITPGTEFMEKLSKALEYYIRSRLNSDPGWKGIKVILSDSNVPGEGEHKIMSFIRGQRSLENYDPNTRHCLYGLDALRPTQPENCIPLSKELFKTEDSSRKCRGWLPRMTETTPSRDMSPKKPYQFLNIWVLREYLELDLKIPNPVVKTGIERLIDDFIFICFLTGNDFIPHIPSVEIHEGAIDLLLEVYKQAFNKMGGYIVSTEKLKDKHAAYLKVSRLEKFFHELSLCEEKIFLKRYELRERLQRNLVRRSAEEWKERNYGNMLSFTQEENPDGPDLTVKSFSTNCGHCKSVHRDPPQGPLYDVVRY</sequence>
<dbReference type="GO" id="GO:0006397">
    <property type="term" value="P:mRNA processing"/>
    <property type="evidence" value="ECO:0007669"/>
    <property type="project" value="UniProtKB-KW"/>
</dbReference>
<reference evidence="9" key="1">
    <citation type="submission" date="2020-10" db="EMBL/GenBank/DDBJ databases">
        <authorList>
            <person name="Han B."/>
            <person name="Lu T."/>
            <person name="Zhao Q."/>
            <person name="Huang X."/>
            <person name="Zhao Y."/>
        </authorList>
    </citation>
    <scope>NUCLEOTIDE SEQUENCE</scope>
</reference>
<organism evidence="9 10">
    <name type="scientific">Miscanthus lutarioriparius</name>
    <dbReference type="NCBI Taxonomy" id="422564"/>
    <lineage>
        <taxon>Eukaryota</taxon>
        <taxon>Viridiplantae</taxon>
        <taxon>Streptophyta</taxon>
        <taxon>Embryophyta</taxon>
        <taxon>Tracheophyta</taxon>
        <taxon>Spermatophyta</taxon>
        <taxon>Magnoliopsida</taxon>
        <taxon>Liliopsida</taxon>
        <taxon>Poales</taxon>
        <taxon>Poaceae</taxon>
        <taxon>PACMAD clade</taxon>
        <taxon>Panicoideae</taxon>
        <taxon>Andropogonodae</taxon>
        <taxon>Andropogoneae</taxon>
        <taxon>Saccharinae</taxon>
        <taxon>Miscanthus</taxon>
    </lineage>
</organism>
<evidence type="ECO:0000256" key="6">
    <source>
        <dbReference type="SAM" id="MobiDB-lite"/>
    </source>
</evidence>
<dbReference type="PANTHER" id="PTHR12341:SF62">
    <property type="entry name" value="5'-3' EXORIBONUCLEASE 3-LIKE"/>
    <property type="match status" value="1"/>
</dbReference>
<dbReference type="InterPro" id="IPR041412">
    <property type="entry name" value="Xrn1_helical"/>
</dbReference>
<accession>A0A811QKN8</accession>
<name>A0A811QKN8_9POAL</name>
<dbReference type="Pfam" id="PF03159">
    <property type="entry name" value="XRN_N"/>
    <property type="match status" value="1"/>
</dbReference>
<keyword evidence="3" id="KW-0540">Nuclease</keyword>
<feature type="domain" description="Xrn1 helical" evidence="8">
    <location>
        <begin position="310"/>
        <end position="427"/>
    </location>
</feature>
<keyword evidence="5" id="KW-0269">Exonuclease</keyword>
<dbReference type="FunFam" id="3.40.50.12390:FF:000003">
    <property type="entry name" value="5'-3' exoribonuclease"/>
    <property type="match status" value="1"/>
</dbReference>
<dbReference type="GO" id="GO:0005634">
    <property type="term" value="C:nucleus"/>
    <property type="evidence" value="ECO:0007669"/>
    <property type="project" value="TreeGrafter"/>
</dbReference>
<gene>
    <name evidence="9" type="ORF">NCGR_LOCUS41628</name>
</gene>
<dbReference type="GO" id="GO:0003723">
    <property type="term" value="F:RNA binding"/>
    <property type="evidence" value="ECO:0007669"/>
    <property type="project" value="TreeGrafter"/>
</dbReference>
<evidence type="ECO:0000256" key="3">
    <source>
        <dbReference type="ARBA" id="ARBA00022722"/>
    </source>
</evidence>
<evidence type="ECO:0000313" key="9">
    <source>
        <dbReference type="EMBL" id="CAD6258146.1"/>
    </source>
</evidence>
<dbReference type="GO" id="GO:0000956">
    <property type="term" value="P:nuclear-transcribed mRNA catabolic process"/>
    <property type="evidence" value="ECO:0007669"/>
    <property type="project" value="TreeGrafter"/>
</dbReference>
<dbReference type="OrthoDB" id="372487at2759"/>
<dbReference type="Proteomes" id="UP000604825">
    <property type="component" value="Unassembled WGS sequence"/>
</dbReference>
<comment type="similarity">
    <text evidence="1">Belongs to the 5'-3' exonuclease family. XRN2/RAT1 subfamily.</text>
</comment>
<dbReference type="InterPro" id="IPR004859">
    <property type="entry name" value="Xrn1_N"/>
</dbReference>
<dbReference type="GO" id="GO:0004534">
    <property type="term" value="F:5'-3' RNA exonuclease activity"/>
    <property type="evidence" value="ECO:0007669"/>
    <property type="project" value="TreeGrafter"/>
</dbReference>
<dbReference type="AlphaFoldDB" id="A0A811QKN8"/>
<feature type="domain" description="Xrn1 N-terminal" evidence="7">
    <location>
        <begin position="1"/>
        <end position="236"/>
    </location>
</feature>
<proteinExistence type="inferred from homology"/>
<evidence type="ECO:0000256" key="4">
    <source>
        <dbReference type="ARBA" id="ARBA00022801"/>
    </source>
</evidence>
<evidence type="ECO:0000313" key="10">
    <source>
        <dbReference type="Proteomes" id="UP000604825"/>
    </source>
</evidence>
<dbReference type="InterPro" id="IPR027073">
    <property type="entry name" value="5_3_exoribonuclease"/>
</dbReference>
<comment type="caution">
    <text evidence="9">The sequence shown here is derived from an EMBL/GenBank/DDBJ whole genome shotgun (WGS) entry which is preliminary data.</text>
</comment>